<comment type="caution">
    <text evidence="8">Lacks conserved residue(s) required for the propagation of feature annotation.</text>
</comment>
<evidence type="ECO:0000256" key="6">
    <source>
        <dbReference type="ARBA" id="ARBA00023277"/>
    </source>
</evidence>
<gene>
    <name evidence="13" type="ORF">VFPPC_13269</name>
</gene>
<dbReference type="CDD" id="cd11618">
    <property type="entry name" value="ChtBD1_1"/>
    <property type="match status" value="2"/>
</dbReference>
<feature type="compositionally biased region" description="Basic and acidic residues" evidence="9">
    <location>
        <begin position="319"/>
        <end position="335"/>
    </location>
</feature>
<feature type="signal peptide" evidence="10">
    <location>
        <begin position="1"/>
        <end position="18"/>
    </location>
</feature>
<evidence type="ECO:0000256" key="2">
    <source>
        <dbReference type="ARBA" id="ARBA00022669"/>
    </source>
</evidence>
<dbReference type="GO" id="GO:0032259">
    <property type="term" value="P:methylation"/>
    <property type="evidence" value="ECO:0007669"/>
    <property type="project" value="UniProtKB-KW"/>
</dbReference>
<dbReference type="InterPro" id="IPR018371">
    <property type="entry name" value="Chitin-binding_1_CS"/>
</dbReference>
<feature type="chain" id="PRO_5008102127" evidence="10">
    <location>
        <begin position="19"/>
        <end position="461"/>
    </location>
</feature>
<keyword evidence="13" id="KW-0489">Methyltransferase</keyword>
<dbReference type="GeneID" id="28855040"/>
<keyword evidence="6" id="KW-0119">Carbohydrate metabolism</keyword>
<dbReference type="GO" id="GO:0008168">
    <property type="term" value="F:methyltransferase activity"/>
    <property type="evidence" value="ECO:0007669"/>
    <property type="project" value="UniProtKB-KW"/>
</dbReference>
<dbReference type="KEGG" id="pchm:VFPPC_13269"/>
<dbReference type="SUPFAM" id="SSF57016">
    <property type="entry name" value="Plant lectins/antimicrobial peptides"/>
    <property type="match status" value="3"/>
</dbReference>
<keyword evidence="8" id="KW-1015">Disulfide bond</keyword>
<dbReference type="CDD" id="cd00035">
    <property type="entry name" value="ChtBD1"/>
    <property type="match status" value="1"/>
</dbReference>
<comment type="cofactor">
    <cofactor evidence="1">
        <name>Co(2+)</name>
        <dbReference type="ChEBI" id="CHEBI:48828"/>
    </cofactor>
</comment>
<dbReference type="PROSITE" id="PS50941">
    <property type="entry name" value="CHIT_BIND_I_2"/>
    <property type="match status" value="3"/>
</dbReference>
<dbReference type="SUPFAM" id="SSF88713">
    <property type="entry name" value="Glycoside hydrolase/deacetylase"/>
    <property type="match status" value="1"/>
</dbReference>
<feature type="disulfide bond" evidence="8">
    <location>
        <begin position="379"/>
        <end position="393"/>
    </location>
</feature>
<dbReference type="InterPro" id="IPR036861">
    <property type="entry name" value="Endochitinase-like_sf"/>
</dbReference>
<dbReference type="PANTHER" id="PTHR46471">
    <property type="entry name" value="CHITIN DEACETYLASE"/>
    <property type="match status" value="1"/>
</dbReference>
<dbReference type="GO" id="GO:0016810">
    <property type="term" value="F:hydrolase activity, acting on carbon-nitrogen (but not peptide) bonds"/>
    <property type="evidence" value="ECO:0007669"/>
    <property type="project" value="InterPro"/>
</dbReference>
<dbReference type="Pfam" id="PF00187">
    <property type="entry name" value="Chitin_bind_1"/>
    <property type="match status" value="1"/>
</dbReference>
<dbReference type="AlphaFoldDB" id="A0A179FW77"/>
<keyword evidence="2 8" id="KW-0147">Chitin-binding</keyword>
<organism evidence="13 14">
    <name type="scientific">Pochonia chlamydosporia 170</name>
    <dbReference type="NCBI Taxonomy" id="1380566"/>
    <lineage>
        <taxon>Eukaryota</taxon>
        <taxon>Fungi</taxon>
        <taxon>Dikarya</taxon>
        <taxon>Ascomycota</taxon>
        <taxon>Pezizomycotina</taxon>
        <taxon>Sordariomycetes</taxon>
        <taxon>Hypocreomycetidae</taxon>
        <taxon>Hypocreales</taxon>
        <taxon>Clavicipitaceae</taxon>
        <taxon>Pochonia</taxon>
    </lineage>
</organism>
<feature type="domain" description="Chitin-binding type-1" evidence="11">
    <location>
        <begin position="30"/>
        <end position="74"/>
    </location>
</feature>
<feature type="domain" description="NodB homology" evidence="12">
    <location>
        <begin position="107"/>
        <end position="303"/>
    </location>
</feature>
<evidence type="ECO:0000313" key="14">
    <source>
        <dbReference type="Proteomes" id="UP000078397"/>
    </source>
</evidence>
<dbReference type="GO" id="GO:0008061">
    <property type="term" value="F:chitin binding"/>
    <property type="evidence" value="ECO:0007669"/>
    <property type="project" value="UniProtKB-UniRule"/>
</dbReference>
<dbReference type="InterPro" id="IPR002509">
    <property type="entry name" value="NODB_dom"/>
</dbReference>
<keyword evidence="5" id="KW-0378">Hydrolase</keyword>
<protein>
    <submittedName>
        <fullName evidence="13">Methyltransferase type 11</fullName>
    </submittedName>
</protein>
<evidence type="ECO:0000256" key="7">
    <source>
        <dbReference type="ARBA" id="ARBA00023285"/>
    </source>
</evidence>
<sequence length="461" mass="50813">MALRISLLFAVCVLATDGSRFIRAAEANEMSMCGPGKGSCEMGSCCSEMGYCGTTEQYCSGSQCQLDYSHTCHTLVPPRGKDTSGITRRQVGNVPYGPMITACKQPGMVALTFDDGPYIYTTEILNLLDRLKVKATFFITGDNRAKGHIDDPATRWPSIIRRMYDAGHQIGSHTWTHRDLNQINETVRRAEIIHNEMAIRNILGWIPTYIRPPFLECSARSGCEKTMRDLVYHSISTNLDTKDYMYDDPALIQRAKDLYSNGLSTNPRQNSYIVLAHDVHEQTVYELTPHMVKVARERGYKLVTVGECLGDPRGNWYRSAEDSPKSTRSDKKKDSCPGPKKPIVTDIPPPRNTTSKISPNQRCGGSTGYICPGSGFGDCCSHYGYCGSTPEFCGTGCDNDFGDCNPNPPSIWDTTNGLCGARFSATCLNFAGKACCSKYGYCGNKTEHCGEGCQAKYGRCD</sequence>
<feature type="domain" description="Chitin-binding type-1" evidence="11">
    <location>
        <begin position="416"/>
        <end position="461"/>
    </location>
</feature>
<dbReference type="PANTHER" id="PTHR46471:SF2">
    <property type="entry name" value="CHITIN DEACETYLASE-RELATED"/>
    <property type="match status" value="1"/>
</dbReference>
<name>A0A179FW77_METCM</name>
<keyword evidence="7" id="KW-0170">Cobalt</keyword>
<dbReference type="Pfam" id="PF01522">
    <property type="entry name" value="Polysacc_deac_1"/>
    <property type="match status" value="1"/>
</dbReference>
<evidence type="ECO:0000256" key="9">
    <source>
        <dbReference type="SAM" id="MobiDB-lite"/>
    </source>
</evidence>
<feature type="disulfide bond" evidence="8">
    <location>
        <begin position="435"/>
        <end position="449"/>
    </location>
</feature>
<dbReference type="STRING" id="1380566.A0A179FW77"/>
<dbReference type="Gene3D" id="3.20.20.370">
    <property type="entry name" value="Glycoside hydrolase/deacetylase"/>
    <property type="match status" value="1"/>
</dbReference>
<dbReference type="Proteomes" id="UP000078397">
    <property type="component" value="Unassembled WGS sequence"/>
</dbReference>
<feature type="region of interest" description="Disordered" evidence="9">
    <location>
        <begin position="316"/>
        <end position="359"/>
    </location>
</feature>
<evidence type="ECO:0000313" key="13">
    <source>
        <dbReference type="EMBL" id="OAQ69862.1"/>
    </source>
</evidence>
<dbReference type="OrthoDB" id="407355at2759"/>
<dbReference type="GO" id="GO:0005975">
    <property type="term" value="P:carbohydrate metabolic process"/>
    <property type="evidence" value="ECO:0007669"/>
    <property type="project" value="InterPro"/>
</dbReference>
<dbReference type="PROSITE" id="PS51677">
    <property type="entry name" value="NODB"/>
    <property type="match status" value="1"/>
</dbReference>
<evidence type="ECO:0000256" key="5">
    <source>
        <dbReference type="ARBA" id="ARBA00022801"/>
    </source>
</evidence>
<dbReference type="GO" id="GO:0046872">
    <property type="term" value="F:metal ion binding"/>
    <property type="evidence" value="ECO:0007669"/>
    <property type="project" value="UniProtKB-KW"/>
</dbReference>
<dbReference type="RefSeq" id="XP_018146399.1">
    <property type="nucleotide sequence ID" value="XM_018291046.1"/>
</dbReference>
<dbReference type="InterPro" id="IPR001002">
    <property type="entry name" value="Chitin-bd_1"/>
</dbReference>
<evidence type="ECO:0000256" key="8">
    <source>
        <dbReference type="PROSITE-ProRule" id="PRU00261"/>
    </source>
</evidence>
<evidence type="ECO:0000256" key="10">
    <source>
        <dbReference type="SAM" id="SignalP"/>
    </source>
</evidence>
<accession>A0A179FW77</accession>
<dbReference type="SMART" id="SM00270">
    <property type="entry name" value="ChtBD1"/>
    <property type="match status" value="3"/>
</dbReference>
<dbReference type="InterPro" id="IPR011330">
    <property type="entry name" value="Glyco_hydro/deAcase_b/a-brl"/>
</dbReference>
<dbReference type="CDD" id="cd10951">
    <property type="entry name" value="CE4_ClCDA_like"/>
    <property type="match status" value="1"/>
</dbReference>
<evidence type="ECO:0000259" key="12">
    <source>
        <dbReference type="PROSITE" id="PS51677"/>
    </source>
</evidence>
<evidence type="ECO:0000256" key="3">
    <source>
        <dbReference type="ARBA" id="ARBA00022723"/>
    </source>
</evidence>
<keyword evidence="14" id="KW-1185">Reference proteome</keyword>
<feature type="disulfide bond" evidence="8">
    <location>
        <begin position="40"/>
        <end position="52"/>
    </location>
</feature>
<keyword evidence="3" id="KW-0479">Metal-binding</keyword>
<dbReference type="PROSITE" id="PS00026">
    <property type="entry name" value="CHIT_BIND_I_1"/>
    <property type="match status" value="1"/>
</dbReference>
<proteinExistence type="predicted"/>
<keyword evidence="4 10" id="KW-0732">Signal</keyword>
<comment type="caution">
    <text evidence="13">The sequence shown here is derived from an EMBL/GenBank/DDBJ whole genome shotgun (WGS) entry which is preliminary data.</text>
</comment>
<feature type="disulfide bond" evidence="8">
    <location>
        <begin position="45"/>
        <end position="59"/>
    </location>
</feature>
<evidence type="ECO:0000256" key="1">
    <source>
        <dbReference type="ARBA" id="ARBA00001941"/>
    </source>
</evidence>
<reference evidence="13 14" key="1">
    <citation type="journal article" date="2016" name="PLoS Pathog.">
        <title>Biosynthesis of antibiotic leucinostatins in bio-control fungus Purpureocillium lilacinum and their inhibition on phytophthora revealed by genome mining.</title>
        <authorList>
            <person name="Wang G."/>
            <person name="Liu Z."/>
            <person name="Lin R."/>
            <person name="Li E."/>
            <person name="Mao Z."/>
            <person name="Ling J."/>
            <person name="Yang Y."/>
            <person name="Yin W.B."/>
            <person name="Xie B."/>
        </authorList>
    </citation>
    <scope>NUCLEOTIDE SEQUENCE [LARGE SCALE GENOMIC DNA]</scope>
    <source>
        <strain evidence="13">170</strain>
    </source>
</reference>
<dbReference type="EMBL" id="LSBJ02000002">
    <property type="protein sequence ID" value="OAQ69862.1"/>
    <property type="molecule type" value="Genomic_DNA"/>
</dbReference>
<evidence type="ECO:0000259" key="11">
    <source>
        <dbReference type="PROSITE" id="PS50941"/>
    </source>
</evidence>
<feature type="domain" description="Chitin-binding type-1" evidence="11">
    <location>
        <begin position="360"/>
        <end position="406"/>
    </location>
</feature>
<evidence type="ECO:0000256" key="4">
    <source>
        <dbReference type="ARBA" id="ARBA00022729"/>
    </source>
</evidence>
<keyword evidence="13" id="KW-0808">Transferase</keyword>
<dbReference type="Gene3D" id="3.30.60.10">
    <property type="entry name" value="Endochitinase-like"/>
    <property type="match status" value="3"/>
</dbReference>